<accession>A0A853EQZ2</accession>
<dbReference type="Proteomes" id="UP000561011">
    <property type="component" value="Unassembled WGS sequence"/>
</dbReference>
<name>A0A853EQZ2_9MICO</name>
<dbReference type="AlphaFoldDB" id="A0A853EQZ2"/>
<evidence type="ECO:0000313" key="1">
    <source>
        <dbReference type="EMBL" id="NYS92999.1"/>
    </source>
</evidence>
<gene>
    <name evidence="1" type="ORF">HZZ10_05590</name>
</gene>
<sequence>MSITLEVCEPRELLALIPFQLGFQPRESLVLVSLRRPDGRVGLVARADLDDVCDPVTGPAVVARLVDHLRSDGAATVLAVVYTDDALPGAVPDGSRPWVAAATVASAAEPPGVASVWVVGRAGYRRLECVDGLCCPAQGRPLEDLESTQVGAHMVLAGATVRASRDQLADLAPVSEDARRRARAAAVAWRRARSADGLRGPAHADWLERSLVAWHRAVEGSAVPAELGQVAAALDEVVLRDAVLVSLVPGSGRLPEKIVQEVGSPPQDTSTSDAVGRAVAALLDPAAGVRPDDATERGRSALERVVAHHDPGAAPGRTLLALVAWWHGDAALAAAHLDQVCGEQDYRLARLLRTALDAGMPPGWAAVPRPAGR</sequence>
<dbReference type="Pfam" id="PF13830">
    <property type="entry name" value="DUF4192"/>
    <property type="match status" value="1"/>
</dbReference>
<keyword evidence="2" id="KW-1185">Reference proteome</keyword>
<protein>
    <submittedName>
        <fullName evidence="1">DUF4192 domain-containing protein</fullName>
    </submittedName>
</protein>
<proteinExistence type="predicted"/>
<dbReference type="InterPro" id="IPR025447">
    <property type="entry name" value="DUF4192"/>
</dbReference>
<evidence type="ECO:0000313" key="2">
    <source>
        <dbReference type="Proteomes" id="UP000561011"/>
    </source>
</evidence>
<dbReference type="EMBL" id="JACBYE010000009">
    <property type="protein sequence ID" value="NYS92999.1"/>
    <property type="molecule type" value="Genomic_DNA"/>
</dbReference>
<reference evidence="1 2" key="1">
    <citation type="submission" date="2020-07" db="EMBL/GenBank/DDBJ databases">
        <title>MOT database genomes.</title>
        <authorList>
            <person name="Joseph S."/>
            <person name="Aduse-Opoku J."/>
            <person name="Hashim A."/>
            <person name="Wade W."/>
            <person name="Curtis M."/>
        </authorList>
    </citation>
    <scope>NUCLEOTIDE SEQUENCE [LARGE SCALE GENOMIC DNA]</scope>
    <source>
        <strain evidence="1 2">DSM 100099</strain>
    </source>
</reference>
<dbReference type="RefSeq" id="WP_179912754.1">
    <property type="nucleotide sequence ID" value="NZ_JACBYE010000009.1"/>
</dbReference>
<comment type="caution">
    <text evidence="1">The sequence shown here is derived from an EMBL/GenBank/DDBJ whole genome shotgun (WGS) entry which is preliminary data.</text>
</comment>
<organism evidence="1 2">
    <name type="scientific">Sanguibacter inulinus</name>
    <dbReference type="NCBI Taxonomy" id="60922"/>
    <lineage>
        <taxon>Bacteria</taxon>
        <taxon>Bacillati</taxon>
        <taxon>Actinomycetota</taxon>
        <taxon>Actinomycetes</taxon>
        <taxon>Micrococcales</taxon>
        <taxon>Sanguibacteraceae</taxon>
        <taxon>Sanguibacter</taxon>
    </lineage>
</organism>